<dbReference type="InterPro" id="IPR006839">
    <property type="entry name" value="DarP"/>
</dbReference>
<evidence type="ECO:0000313" key="8">
    <source>
        <dbReference type="Proteomes" id="UP001379945"/>
    </source>
</evidence>
<dbReference type="HAMAP" id="MF_00765">
    <property type="entry name" value="DarP"/>
    <property type="match status" value="1"/>
</dbReference>
<dbReference type="Pfam" id="PF04751">
    <property type="entry name" value="DarP"/>
    <property type="match status" value="1"/>
</dbReference>
<evidence type="ECO:0000256" key="3">
    <source>
        <dbReference type="ARBA" id="ARBA00022730"/>
    </source>
</evidence>
<dbReference type="NCBIfam" id="NF003593">
    <property type="entry name" value="PRK05255.1-1"/>
    <property type="match status" value="1"/>
</dbReference>
<sequence>MRNAPPFPEASDDDDGRPSKSALKRQSHELQSLGEALVGLPASRTESLDLSESLRDALKEYHRTRSFEGKRRQMQYIGKLMRHVDPEPIREAVDAFKLGSAKDTLALHAAERWREELLASDDAVTRWMNAFPATDAQQLRSLARSARKDAKNEAPEARHGRSYRELFQLIKAALADARTTDTPIEDSDDVDE</sequence>
<keyword evidence="4 5" id="KW-0694">RNA-binding</keyword>
<evidence type="ECO:0000256" key="6">
    <source>
        <dbReference type="SAM" id="MobiDB-lite"/>
    </source>
</evidence>
<evidence type="ECO:0000256" key="1">
    <source>
        <dbReference type="ARBA" id="ARBA00022490"/>
    </source>
</evidence>
<evidence type="ECO:0000256" key="4">
    <source>
        <dbReference type="ARBA" id="ARBA00022884"/>
    </source>
</evidence>
<keyword evidence="1 5" id="KW-0963">Cytoplasm</keyword>
<dbReference type="RefSeq" id="WP_341398218.1">
    <property type="nucleotide sequence ID" value="NZ_JBBUTI010000004.1"/>
</dbReference>
<gene>
    <name evidence="7" type="primary">yjgA</name>
    <name evidence="5" type="synonym">darP</name>
    <name evidence="7" type="ORF">AACH00_06210</name>
</gene>
<evidence type="ECO:0000256" key="5">
    <source>
        <dbReference type="HAMAP-Rule" id="MF_00765"/>
    </source>
</evidence>
<comment type="function">
    <text evidence="5">Member of a network of 50S ribosomal subunit biogenesis factors which assembles along the 30S-50S interface, preventing incorrect 23S rRNA structures from forming. Promotes peptidyl transferase center (PTC) maturation.</text>
</comment>
<evidence type="ECO:0000313" key="7">
    <source>
        <dbReference type="EMBL" id="MEK8045937.1"/>
    </source>
</evidence>
<proteinExistence type="inferred from homology"/>
<dbReference type="Proteomes" id="UP001379945">
    <property type="component" value="Unassembled WGS sequence"/>
</dbReference>
<accession>A0ABU9C690</accession>
<comment type="subcellular location">
    <subcellularLocation>
        <location evidence="5">Cytoplasm</location>
    </subcellularLocation>
    <text evidence="5">Associates with late stage pre-50S ribosomal subunits.</text>
</comment>
<evidence type="ECO:0000256" key="2">
    <source>
        <dbReference type="ARBA" id="ARBA00022517"/>
    </source>
</evidence>
<name>A0ABU9C690_9BURK</name>
<feature type="region of interest" description="Disordered" evidence="6">
    <location>
        <begin position="1"/>
        <end position="28"/>
    </location>
</feature>
<protein>
    <recommendedName>
        <fullName evidence="5">Dual-action ribosomal maturation protein DarP</fullName>
    </recommendedName>
    <alternativeName>
        <fullName evidence="5">Large ribosomal subunit assembly factor DarP</fullName>
    </alternativeName>
</protein>
<dbReference type="PIRSF" id="PIRSF016183">
    <property type="entry name" value="UCP016183"/>
    <property type="match status" value="1"/>
</dbReference>
<dbReference type="InterPro" id="IPR023153">
    <property type="entry name" value="DarP_sf"/>
</dbReference>
<organism evidence="7 8">
    <name type="scientific">Ideonella margarita</name>
    <dbReference type="NCBI Taxonomy" id="2984191"/>
    <lineage>
        <taxon>Bacteria</taxon>
        <taxon>Pseudomonadati</taxon>
        <taxon>Pseudomonadota</taxon>
        <taxon>Betaproteobacteria</taxon>
        <taxon>Burkholderiales</taxon>
        <taxon>Sphaerotilaceae</taxon>
        <taxon>Ideonella</taxon>
    </lineage>
</organism>
<dbReference type="PANTHER" id="PTHR38101:SF1">
    <property type="entry name" value="UPF0307 PROTEIN YJGA"/>
    <property type="match status" value="1"/>
</dbReference>
<dbReference type="EMBL" id="JBBUTI010000004">
    <property type="protein sequence ID" value="MEK8045937.1"/>
    <property type="molecule type" value="Genomic_DNA"/>
</dbReference>
<dbReference type="SUPFAM" id="SSF158710">
    <property type="entry name" value="PSPTO4464-like"/>
    <property type="match status" value="1"/>
</dbReference>
<comment type="caution">
    <text evidence="7">The sequence shown here is derived from an EMBL/GenBank/DDBJ whole genome shotgun (WGS) entry which is preliminary data.</text>
</comment>
<comment type="similarity">
    <text evidence="5">Belongs to the DarP family.</text>
</comment>
<dbReference type="Gene3D" id="1.10.60.30">
    <property type="entry name" value="PSPTO4464-like domains"/>
    <property type="match status" value="2"/>
</dbReference>
<keyword evidence="3 5" id="KW-0699">rRNA-binding</keyword>
<dbReference type="CDD" id="cd16331">
    <property type="entry name" value="YjgA-like"/>
    <property type="match status" value="1"/>
</dbReference>
<dbReference type="PANTHER" id="PTHR38101">
    <property type="entry name" value="UPF0307 PROTEIN YJGA"/>
    <property type="match status" value="1"/>
</dbReference>
<keyword evidence="8" id="KW-1185">Reference proteome</keyword>
<keyword evidence="2 5" id="KW-0690">Ribosome biogenesis</keyword>
<reference evidence="7 8" key="1">
    <citation type="submission" date="2024-04" db="EMBL/GenBank/DDBJ databases">
        <title>Novel species of the genus Ideonella isolated from streams.</title>
        <authorList>
            <person name="Lu H."/>
        </authorList>
    </citation>
    <scope>NUCLEOTIDE SEQUENCE [LARGE SCALE GENOMIC DNA]</scope>
    <source>
        <strain evidence="7 8">LYT19W</strain>
    </source>
</reference>